<evidence type="ECO:0000256" key="3">
    <source>
        <dbReference type="ARBA" id="ARBA00022630"/>
    </source>
</evidence>
<keyword evidence="5" id="KW-0560">Oxidoreductase</keyword>
<proteinExistence type="inferred from homology"/>
<comment type="cofactor">
    <cofactor evidence="1">
        <name>FAD</name>
        <dbReference type="ChEBI" id="CHEBI:57692"/>
    </cofactor>
</comment>
<dbReference type="Pfam" id="PF01565">
    <property type="entry name" value="FAD_binding_4"/>
    <property type="match status" value="1"/>
</dbReference>
<dbReference type="PANTHER" id="PTHR42973">
    <property type="entry name" value="BINDING OXIDOREDUCTASE, PUTATIVE (AFU_ORTHOLOGUE AFUA_1G17690)-RELATED"/>
    <property type="match status" value="1"/>
</dbReference>
<dbReference type="Gene3D" id="3.30.465.10">
    <property type="match status" value="1"/>
</dbReference>
<keyword evidence="8" id="KW-1185">Reference proteome</keyword>
<dbReference type="InterPro" id="IPR012951">
    <property type="entry name" value="BBE"/>
</dbReference>
<dbReference type="EMBL" id="BAAANF010000033">
    <property type="protein sequence ID" value="GAA1719939.1"/>
    <property type="molecule type" value="Genomic_DNA"/>
</dbReference>
<dbReference type="PANTHER" id="PTHR42973:SF39">
    <property type="entry name" value="FAD-BINDING PCMH-TYPE DOMAIN-CONTAINING PROTEIN"/>
    <property type="match status" value="1"/>
</dbReference>
<dbReference type="InterPro" id="IPR016166">
    <property type="entry name" value="FAD-bd_PCMH"/>
</dbReference>
<dbReference type="InterPro" id="IPR036318">
    <property type="entry name" value="FAD-bd_PCMH-like_sf"/>
</dbReference>
<dbReference type="InterPro" id="IPR006094">
    <property type="entry name" value="Oxid_FAD_bind_N"/>
</dbReference>
<evidence type="ECO:0000313" key="8">
    <source>
        <dbReference type="Proteomes" id="UP001500280"/>
    </source>
</evidence>
<gene>
    <name evidence="7" type="ORF">GCM10009745_81210</name>
</gene>
<dbReference type="InterPro" id="IPR050416">
    <property type="entry name" value="FAD-linked_Oxidoreductase"/>
</dbReference>
<evidence type="ECO:0000313" key="7">
    <source>
        <dbReference type="EMBL" id="GAA1719939.1"/>
    </source>
</evidence>
<protein>
    <submittedName>
        <fullName evidence="7">FAD-binding oxidoreductase</fullName>
    </submittedName>
</protein>
<dbReference type="InterPro" id="IPR016167">
    <property type="entry name" value="FAD-bd_PCMH_sub1"/>
</dbReference>
<dbReference type="SUPFAM" id="SSF56176">
    <property type="entry name" value="FAD-binding/transporter-associated domain-like"/>
    <property type="match status" value="1"/>
</dbReference>
<evidence type="ECO:0000256" key="5">
    <source>
        <dbReference type="ARBA" id="ARBA00023002"/>
    </source>
</evidence>
<name>A0ABN2J858_9ACTN</name>
<keyword evidence="3" id="KW-0285">Flavoprotein</keyword>
<evidence type="ECO:0000259" key="6">
    <source>
        <dbReference type="PROSITE" id="PS51387"/>
    </source>
</evidence>
<dbReference type="InterPro" id="IPR016164">
    <property type="entry name" value="FAD-linked_Oxase-like_C"/>
</dbReference>
<dbReference type="SUPFAM" id="SSF55103">
    <property type="entry name" value="FAD-linked oxidases, C-terminal domain"/>
    <property type="match status" value="1"/>
</dbReference>
<dbReference type="PROSITE" id="PS51387">
    <property type="entry name" value="FAD_PCMH"/>
    <property type="match status" value="1"/>
</dbReference>
<accession>A0ABN2J858</accession>
<dbReference type="Gene3D" id="3.30.43.10">
    <property type="entry name" value="Uridine Diphospho-n-acetylenolpyruvylglucosamine Reductase, domain 2"/>
    <property type="match status" value="1"/>
</dbReference>
<feature type="domain" description="FAD-binding PCMH-type" evidence="6">
    <location>
        <begin position="41"/>
        <end position="211"/>
    </location>
</feature>
<evidence type="ECO:0000256" key="1">
    <source>
        <dbReference type="ARBA" id="ARBA00001974"/>
    </source>
</evidence>
<evidence type="ECO:0000256" key="2">
    <source>
        <dbReference type="ARBA" id="ARBA00005466"/>
    </source>
</evidence>
<keyword evidence="4" id="KW-0274">FAD</keyword>
<dbReference type="Proteomes" id="UP001500280">
    <property type="component" value="Unassembled WGS sequence"/>
</dbReference>
<reference evidence="7 8" key="1">
    <citation type="journal article" date="2019" name="Int. J. Syst. Evol. Microbiol.">
        <title>The Global Catalogue of Microorganisms (GCM) 10K type strain sequencing project: providing services to taxonomists for standard genome sequencing and annotation.</title>
        <authorList>
            <consortium name="The Broad Institute Genomics Platform"/>
            <consortium name="The Broad Institute Genome Sequencing Center for Infectious Disease"/>
            <person name="Wu L."/>
            <person name="Ma J."/>
        </authorList>
    </citation>
    <scope>NUCLEOTIDE SEQUENCE [LARGE SCALE GENOMIC DNA]</scope>
    <source>
        <strain evidence="7 8">JCM 14307</strain>
    </source>
</reference>
<evidence type="ECO:0000256" key="4">
    <source>
        <dbReference type="ARBA" id="ARBA00022827"/>
    </source>
</evidence>
<comment type="similarity">
    <text evidence="2">Belongs to the oxygen-dependent FAD-linked oxidoreductase family.</text>
</comment>
<comment type="caution">
    <text evidence="7">The sequence shown here is derived from an EMBL/GenBank/DDBJ whole genome shotgun (WGS) entry which is preliminary data.</text>
</comment>
<dbReference type="Pfam" id="PF08031">
    <property type="entry name" value="BBE"/>
    <property type="match status" value="1"/>
</dbReference>
<organism evidence="7 8">
    <name type="scientific">Kribbella yunnanensis</name>
    <dbReference type="NCBI Taxonomy" id="190194"/>
    <lineage>
        <taxon>Bacteria</taxon>
        <taxon>Bacillati</taxon>
        <taxon>Actinomycetota</taxon>
        <taxon>Actinomycetes</taxon>
        <taxon>Propionibacteriales</taxon>
        <taxon>Kribbellaceae</taxon>
        <taxon>Kribbella</taxon>
    </lineage>
</organism>
<dbReference type="InterPro" id="IPR016169">
    <property type="entry name" value="FAD-bd_PCMH_sub2"/>
</dbReference>
<sequence length="465" mass="50379">MRMTQTADSGIDELRTTIEGVVVGPQDAAYDDARRVWNAAIDRRPALVAQCVNVADVQAAVLFGVRNGLEISIRGGAHSMSGAAVVDDGLMIDVRAMNQITVDPEAKRALVGGGALLSELDAATAEYGLAAPAGMISHTGVAGLTLGGGMGYLTRKFGLSLDNVLSVQIVTADGRVLRAAADENPELYWAVRGGGGNFGVVTEFEFQLHEVAPIVQYGLLWWDLDQGADVLRFARDLVPTLPRDVTIIIGALNAPPAPFVPAEHHLKPGYALVVVGFDAEKFEQIVGQVRTALPPTVEFTTPMPFTEVQKSIDEPNAWGHFCYDKGTYIEDLTDEAIEVITDHVARKVSPLSNTLFYRLDGAYSEIGDDDTAFGGGRSPRYAVFVVAISPDAEGLPTERDWVRAFWDELQPHTLGNGSYINAMAEFDADRVKASYGVQKYARLQEIKTAYDPDNVFHRNMNIKPL</sequence>
<dbReference type="Gene3D" id="3.40.462.20">
    <property type="match status" value="1"/>
</dbReference>